<name>A0AAE0ZFQ7_9GAST</name>
<evidence type="ECO:0000256" key="1">
    <source>
        <dbReference type="SAM" id="MobiDB-lite"/>
    </source>
</evidence>
<evidence type="ECO:0000313" key="2">
    <source>
        <dbReference type="EMBL" id="KAK3768487.1"/>
    </source>
</evidence>
<dbReference type="Proteomes" id="UP001283361">
    <property type="component" value="Unassembled WGS sequence"/>
</dbReference>
<keyword evidence="3" id="KW-1185">Reference proteome</keyword>
<feature type="region of interest" description="Disordered" evidence="1">
    <location>
        <begin position="1"/>
        <end position="43"/>
    </location>
</feature>
<reference evidence="2" key="1">
    <citation type="journal article" date="2023" name="G3 (Bethesda)">
        <title>A reference genome for the long-term kleptoplast-retaining sea slug Elysia crispata morphotype clarki.</title>
        <authorList>
            <person name="Eastman K.E."/>
            <person name="Pendleton A.L."/>
            <person name="Shaikh M.A."/>
            <person name="Suttiyut T."/>
            <person name="Ogas R."/>
            <person name="Tomko P."/>
            <person name="Gavelis G."/>
            <person name="Widhalm J.R."/>
            <person name="Wisecaver J.H."/>
        </authorList>
    </citation>
    <scope>NUCLEOTIDE SEQUENCE</scope>
    <source>
        <strain evidence="2">ECLA1</strain>
    </source>
</reference>
<sequence length="70" mass="7887">MWKGGAPVPKQDRDGCCQSTNVPLEMSQKSDIETPSRSYDTQDLSDYNDYNTISKFSALMNTPCRLEASY</sequence>
<proteinExistence type="predicted"/>
<feature type="compositionally biased region" description="Polar residues" evidence="1">
    <location>
        <begin position="17"/>
        <end position="27"/>
    </location>
</feature>
<comment type="caution">
    <text evidence="2">The sequence shown here is derived from an EMBL/GenBank/DDBJ whole genome shotgun (WGS) entry which is preliminary data.</text>
</comment>
<organism evidence="2 3">
    <name type="scientific">Elysia crispata</name>
    <name type="common">lettuce slug</name>
    <dbReference type="NCBI Taxonomy" id="231223"/>
    <lineage>
        <taxon>Eukaryota</taxon>
        <taxon>Metazoa</taxon>
        <taxon>Spiralia</taxon>
        <taxon>Lophotrochozoa</taxon>
        <taxon>Mollusca</taxon>
        <taxon>Gastropoda</taxon>
        <taxon>Heterobranchia</taxon>
        <taxon>Euthyneura</taxon>
        <taxon>Panpulmonata</taxon>
        <taxon>Sacoglossa</taxon>
        <taxon>Placobranchoidea</taxon>
        <taxon>Plakobranchidae</taxon>
        <taxon>Elysia</taxon>
    </lineage>
</organism>
<gene>
    <name evidence="2" type="ORF">RRG08_060849</name>
</gene>
<evidence type="ECO:0000313" key="3">
    <source>
        <dbReference type="Proteomes" id="UP001283361"/>
    </source>
</evidence>
<dbReference type="AlphaFoldDB" id="A0AAE0ZFQ7"/>
<protein>
    <submittedName>
        <fullName evidence="2">Uncharacterized protein</fullName>
    </submittedName>
</protein>
<accession>A0AAE0ZFQ7</accession>
<dbReference type="EMBL" id="JAWDGP010004054">
    <property type="protein sequence ID" value="KAK3768487.1"/>
    <property type="molecule type" value="Genomic_DNA"/>
</dbReference>